<dbReference type="EMBL" id="MLJW01004565">
    <property type="protein sequence ID" value="OIQ69731.1"/>
    <property type="molecule type" value="Genomic_DNA"/>
</dbReference>
<feature type="domain" description="Fe/B12 periplasmic-binding" evidence="1">
    <location>
        <begin position="32"/>
        <end position="282"/>
    </location>
</feature>
<reference evidence="2" key="1">
    <citation type="submission" date="2016-10" db="EMBL/GenBank/DDBJ databases">
        <title>Sequence of Gallionella enrichment culture.</title>
        <authorList>
            <person name="Poehlein A."/>
            <person name="Muehling M."/>
            <person name="Daniel R."/>
        </authorList>
    </citation>
    <scope>NUCLEOTIDE SEQUENCE</scope>
</reference>
<name>A0A1J5PWP2_9ZZZZ</name>
<dbReference type="PANTHER" id="PTHR30535">
    <property type="entry name" value="VITAMIN B12-BINDING PROTEIN"/>
    <property type="match status" value="1"/>
</dbReference>
<dbReference type="Pfam" id="PF01497">
    <property type="entry name" value="Peripla_BP_2"/>
    <property type="match status" value="1"/>
</dbReference>
<dbReference type="PANTHER" id="PTHR30535:SF34">
    <property type="entry name" value="MOLYBDATE-BINDING PROTEIN MOLA"/>
    <property type="match status" value="1"/>
</dbReference>
<dbReference type="Gene3D" id="3.40.50.1980">
    <property type="entry name" value="Nitrogenase molybdenum iron protein domain"/>
    <property type="match status" value="2"/>
</dbReference>
<dbReference type="AlphaFoldDB" id="A0A1J5PWP2"/>
<comment type="caution">
    <text evidence="2">The sequence shown here is derived from an EMBL/GenBank/DDBJ whole genome shotgun (WGS) entry which is preliminary data.</text>
</comment>
<dbReference type="PROSITE" id="PS50983">
    <property type="entry name" value="FE_B12_PBP"/>
    <property type="match status" value="1"/>
</dbReference>
<gene>
    <name evidence="2" type="ORF">GALL_486650</name>
</gene>
<evidence type="ECO:0000313" key="2">
    <source>
        <dbReference type="EMBL" id="OIQ69731.1"/>
    </source>
</evidence>
<evidence type="ECO:0000259" key="1">
    <source>
        <dbReference type="PROSITE" id="PS50983"/>
    </source>
</evidence>
<protein>
    <submittedName>
        <fullName evidence="2">Corrinoid ABC transporter substrate-binding protein</fullName>
    </submittedName>
</protein>
<accession>A0A1J5PWP2</accession>
<proteinExistence type="predicted"/>
<dbReference type="InterPro" id="IPR050902">
    <property type="entry name" value="ABC_Transporter_SBP"/>
</dbReference>
<sequence>MRPCDLSRSAVAALAMLAALSPGPAMAAGLPRIASMNVCTDQLLITLADPEQILGLSRYARDRFESFAADDARRFRILSGGAEDILVLKPDVVVASLFDRRSTRELLKEKGLHLVEFAVPRNLDEVKVQIREMGDVVGHTDRASAEVARLDDAIARARQAVAVKHYRVLPLSRRGWVSGSDSLLSALLAETGLFNAAGDLGITVGGFASLEAIVSLKPDLIVVSEAGDRAEDDGRAFLLHPALERFYPPSKRIVIPDRLTVCGGVMLADALDVLVKELKRVERQMP</sequence>
<organism evidence="2">
    <name type="scientific">mine drainage metagenome</name>
    <dbReference type="NCBI Taxonomy" id="410659"/>
    <lineage>
        <taxon>unclassified sequences</taxon>
        <taxon>metagenomes</taxon>
        <taxon>ecological metagenomes</taxon>
    </lineage>
</organism>
<dbReference type="InterPro" id="IPR002491">
    <property type="entry name" value="ABC_transptr_periplasmic_BD"/>
</dbReference>
<dbReference type="SUPFAM" id="SSF53807">
    <property type="entry name" value="Helical backbone' metal receptor"/>
    <property type="match status" value="1"/>
</dbReference>